<gene>
    <name evidence="1" type="ORF">CMC5_059570</name>
</gene>
<keyword evidence="2" id="KW-1185">Reference proteome</keyword>
<sequence>MSFAIDAIRRDDGHRDITCPPNLCGVAARAGKS</sequence>
<dbReference type="KEGG" id="ccro:CMC5_059570"/>
<dbReference type="AlphaFoldDB" id="A0A0K1ELQ2"/>
<protein>
    <submittedName>
        <fullName evidence="1">Uncharacterized protein</fullName>
    </submittedName>
</protein>
<dbReference type="Proteomes" id="UP000067626">
    <property type="component" value="Chromosome"/>
</dbReference>
<evidence type="ECO:0000313" key="2">
    <source>
        <dbReference type="Proteomes" id="UP000067626"/>
    </source>
</evidence>
<accession>A0A0K1ELQ2</accession>
<evidence type="ECO:0000313" key="1">
    <source>
        <dbReference type="EMBL" id="AKT41746.1"/>
    </source>
</evidence>
<organism evidence="1 2">
    <name type="scientific">Chondromyces crocatus</name>
    <dbReference type="NCBI Taxonomy" id="52"/>
    <lineage>
        <taxon>Bacteria</taxon>
        <taxon>Pseudomonadati</taxon>
        <taxon>Myxococcota</taxon>
        <taxon>Polyangia</taxon>
        <taxon>Polyangiales</taxon>
        <taxon>Polyangiaceae</taxon>
        <taxon>Chondromyces</taxon>
    </lineage>
</organism>
<proteinExistence type="predicted"/>
<name>A0A0K1ELQ2_CHOCO</name>
<reference evidence="1 2" key="1">
    <citation type="submission" date="2015-07" db="EMBL/GenBank/DDBJ databases">
        <title>Genome analysis of myxobacterium Chondromyces crocatus Cm c5 reveals a high potential for natural compound synthesis and the genetic basis for the loss of fruiting body formation.</title>
        <authorList>
            <person name="Zaburannyi N."/>
            <person name="Bunk B."/>
            <person name="Maier J."/>
            <person name="Overmann J."/>
            <person name="Mueller R."/>
        </authorList>
    </citation>
    <scope>NUCLEOTIDE SEQUENCE [LARGE SCALE GENOMIC DNA]</scope>
    <source>
        <strain evidence="1 2">Cm c5</strain>
    </source>
</reference>
<dbReference type="EMBL" id="CP012159">
    <property type="protein sequence ID" value="AKT41746.1"/>
    <property type="molecule type" value="Genomic_DNA"/>
</dbReference>